<dbReference type="Proteomes" id="UP000751190">
    <property type="component" value="Unassembled WGS sequence"/>
</dbReference>
<dbReference type="Gene3D" id="1.20.140.140">
    <property type="entry name" value="Calcium release-activated calcium channel protein Orai"/>
    <property type="match status" value="1"/>
</dbReference>
<dbReference type="InterPro" id="IPR012446">
    <property type="entry name" value="CRAC_channel"/>
</dbReference>
<keyword evidence="3 6" id="KW-0812">Transmembrane</keyword>
<organism evidence="7">
    <name type="scientific">Diacronema lutheri</name>
    <name type="common">Unicellular marine alga</name>
    <name type="synonym">Monochrysis lutheri</name>
    <dbReference type="NCBI Taxonomy" id="2081491"/>
    <lineage>
        <taxon>Eukaryota</taxon>
        <taxon>Haptista</taxon>
        <taxon>Haptophyta</taxon>
        <taxon>Pavlovophyceae</taxon>
        <taxon>Pavlovales</taxon>
        <taxon>Pavlovaceae</taxon>
        <taxon>Diacronema</taxon>
    </lineage>
</organism>
<evidence type="ECO:0000256" key="5">
    <source>
        <dbReference type="ARBA" id="ARBA00023136"/>
    </source>
</evidence>
<evidence type="ECO:0000256" key="4">
    <source>
        <dbReference type="ARBA" id="ARBA00022989"/>
    </source>
</evidence>
<proteinExistence type="inferred from homology"/>
<dbReference type="EMBL" id="JAGTXO010000020">
    <property type="protein sequence ID" value="KAG8462485.1"/>
    <property type="molecule type" value="Genomic_DNA"/>
</dbReference>
<evidence type="ECO:0000313" key="8">
    <source>
        <dbReference type="EMBL" id="KAG8462485.1"/>
    </source>
</evidence>
<evidence type="ECO:0000256" key="1">
    <source>
        <dbReference type="ARBA" id="ARBA00004141"/>
    </source>
</evidence>
<dbReference type="EMBL" id="HBEB01021176">
    <property type="protein sequence ID" value="CAD8279465.1"/>
    <property type="molecule type" value="Transcribed_RNA"/>
</dbReference>
<evidence type="ECO:0000256" key="6">
    <source>
        <dbReference type="SAM" id="Phobius"/>
    </source>
</evidence>
<keyword evidence="9" id="KW-1185">Reference proteome</keyword>
<keyword evidence="4 6" id="KW-1133">Transmembrane helix</keyword>
<gene>
    <name evidence="8" type="ORF">KFE25_010310</name>
    <name evidence="7" type="ORF">PLUT1463_LOCUS13784</name>
</gene>
<feature type="transmembrane region" description="Helical" evidence="6">
    <location>
        <begin position="117"/>
        <end position="141"/>
    </location>
</feature>
<sequence length="245" mass="27236">MLWADKRALEQRLRVDMIGIRERELDFYSANLQAIGLQAGIFASFLYPAIIYIVIPEGKNDTLITAYLCLTAMAFGLHMLAVVNSMMCAMLAPGLALRGPNGAVHRALDDMLEEYRLTFFLFVLGILAYGLSAVLLCFVIFTWTVALTTALVAIYFFVLGYFEFARVYSRFKLPPALFITGRFDTDQAAYEVSITAADLRSANAAHAARQTVTQGWQQYLNPAGYSRAYTEAKRGQAVPEDEAGH</sequence>
<comment type="subcellular location">
    <subcellularLocation>
        <location evidence="1">Membrane</location>
        <topology evidence="1">Multi-pass membrane protein</topology>
    </subcellularLocation>
</comment>
<name>A0A7R9YPT3_DIALT</name>
<dbReference type="Pfam" id="PF07856">
    <property type="entry name" value="Orai-1"/>
    <property type="match status" value="1"/>
</dbReference>
<dbReference type="OrthoDB" id="448407at2759"/>
<dbReference type="InterPro" id="IPR038350">
    <property type="entry name" value="Orai_sf"/>
</dbReference>
<feature type="transmembrane region" description="Helical" evidence="6">
    <location>
        <begin position="147"/>
        <end position="164"/>
    </location>
</feature>
<accession>A0A7R9YPT3</accession>
<evidence type="ECO:0000256" key="3">
    <source>
        <dbReference type="ARBA" id="ARBA00022692"/>
    </source>
</evidence>
<dbReference type="AlphaFoldDB" id="A0A7R9YPT3"/>
<feature type="transmembrane region" description="Helical" evidence="6">
    <location>
        <begin position="30"/>
        <end position="55"/>
    </location>
</feature>
<dbReference type="OMA" id="MIGIRER"/>
<dbReference type="GO" id="GO:0016020">
    <property type="term" value="C:membrane"/>
    <property type="evidence" value="ECO:0007669"/>
    <property type="project" value="UniProtKB-SubCell"/>
</dbReference>
<protein>
    <submittedName>
        <fullName evidence="7">Uncharacterized protein</fullName>
    </submittedName>
</protein>
<evidence type="ECO:0000313" key="7">
    <source>
        <dbReference type="EMBL" id="CAD8279465.1"/>
    </source>
</evidence>
<reference evidence="8" key="2">
    <citation type="submission" date="2021-05" db="EMBL/GenBank/DDBJ databases">
        <title>The genome of the haptophyte Pavlova lutheri (Diacronema luteri, Pavlovales) - a model for lipid biosynthesis in eukaryotic algae.</title>
        <authorList>
            <person name="Hulatt C.J."/>
            <person name="Posewitz M.C."/>
        </authorList>
    </citation>
    <scope>NUCLEOTIDE SEQUENCE</scope>
    <source>
        <strain evidence="8">NIVA-4/92</strain>
    </source>
</reference>
<comment type="similarity">
    <text evidence="2">Belongs to the Orai family.</text>
</comment>
<reference evidence="7" key="1">
    <citation type="submission" date="2021-01" db="EMBL/GenBank/DDBJ databases">
        <authorList>
            <person name="Corre E."/>
            <person name="Pelletier E."/>
            <person name="Niang G."/>
            <person name="Scheremetjew M."/>
            <person name="Finn R."/>
            <person name="Kale V."/>
            <person name="Holt S."/>
            <person name="Cochrane G."/>
            <person name="Meng A."/>
            <person name="Brown T."/>
            <person name="Cohen L."/>
        </authorList>
    </citation>
    <scope>NUCLEOTIDE SEQUENCE</scope>
    <source>
        <strain evidence="7">RCC1537</strain>
    </source>
</reference>
<evidence type="ECO:0000256" key="2">
    <source>
        <dbReference type="ARBA" id="ARBA00008062"/>
    </source>
</evidence>
<keyword evidence="5 6" id="KW-0472">Membrane</keyword>
<evidence type="ECO:0000313" key="9">
    <source>
        <dbReference type="Proteomes" id="UP000751190"/>
    </source>
</evidence>